<dbReference type="EMBL" id="JNBS01000710">
    <property type="protein sequence ID" value="OQS03950.1"/>
    <property type="molecule type" value="Genomic_DNA"/>
</dbReference>
<dbReference type="Proteomes" id="UP000243217">
    <property type="component" value="Unassembled WGS sequence"/>
</dbReference>
<comment type="caution">
    <text evidence="2">The sequence shown here is derived from an EMBL/GenBank/DDBJ whole genome shotgun (WGS) entry which is preliminary data.</text>
</comment>
<dbReference type="OrthoDB" id="430293at2759"/>
<dbReference type="SUPFAM" id="SSF64268">
    <property type="entry name" value="PX domain"/>
    <property type="match status" value="1"/>
</dbReference>
<sequence length="125" mass="14505">MSEAEALKVEVFGSYEALDQDSGKFYTEYILRCTQQDGLRSQTWKTARRYREFCAIDVLLREKYPHLSATLPPLPSKKYLGSSLASDFVEKRQRELGQYITTLLLLYPELAKDEIVDEFLELSCH</sequence>
<feature type="domain" description="PX" evidence="1">
    <location>
        <begin position="7"/>
        <end position="125"/>
    </location>
</feature>
<dbReference type="AlphaFoldDB" id="A0A1W0A1M2"/>
<keyword evidence="3" id="KW-1185">Reference proteome</keyword>
<accession>A0A1W0A1M2</accession>
<dbReference type="PROSITE" id="PS50195">
    <property type="entry name" value="PX"/>
    <property type="match status" value="1"/>
</dbReference>
<organism evidence="2 3">
    <name type="scientific">Thraustotheca clavata</name>
    <dbReference type="NCBI Taxonomy" id="74557"/>
    <lineage>
        <taxon>Eukaryota</taxon>
        <taxon>Sar</taxon>
        <taxon>Stramenopiles</taxon>
        <taxon>Oomycota</taxon>
        <taxon>Saprolegniomycetes</taxon>
        <taxon>Saprolegniales</taxon>
        <taxon>Achlyaceae</taxon>
        <taxon>Thraustotheca</taxon>
    </lineage>
</organism>
<dbReference type="PANTHER" id="PTHR22775:SF3">
    <property type="entry name" value="SORTING NEXIN-13"/>
    <property type="match status" value="1"/>
</dbReference>
<dbReference type="Gene3D" id="3.30.1520.10">
    <property type="entry name" value="Phox-like domain"/>
    <property type="match status" value="1"/>
</dbReference>
<protein>
    <recommendedName>
        <fullName evidence="1">PX domain-containing protein</fullName>
    </recommendedName>
</protein>
<dbReference type="InterPro" id="IPR036871">
    <property type="entry name" value="PX_dom_sf"/>
</dbReference>
<dbReference type="InterPro" id="IPR001683">
    <property type="entry name" value="PX_dom"/>
</dbReference>
<dbReference type="Pfam" id="PF00787">
    <property type="entry name" value="PX"/>
    <property type="match status" value="1"/>
</dbReference>
<name>A0A1W0A1M2_9STRA</name>
<proteinExistence type="predicted"/>
<dbReference type="PANTHER" id="PTHR22775">
    <property type="entry name" value="SORTING NEXIN"/>
    <property type="match status" value="1"/>
</dbReference>
<dbReference type="CDD" id="cd06093">
    <property type="entry name" value="PX_domain"/>
    <property type="match status" value="1"/>
</dbReference>
<dbReference type="GO" id="GO:0035091">
    <property type="term" value="F:phosphatidylinositol binding"/>
    <property type="evidence" value="ECO:0007669"/>
    <property type="project" value="InterPro"/>
</dbReference>
<dbReference type="SMART" id="SM00312">
    <property type="entry name" value="PX"/>
    <property type="match status" value="1"/>
</dbReference>
<dbReference type="STRING" id="74557.A0A1W0A1M2"/>
<evidence type="ECO:0000313" key="2">
    <source>
        <dbReference type="EMBL" id="OQS03950.1"/>
    </source>
</evidence>
<evidence type="ECO:0000313" key="3">
    <source>
        <dbReference type="Proteomes" id="UP000243217"/>
    </source>
</evidence>
<gene>
    <name evidence="2" type="ORF">THRCLA_21020</name>
</gene>
<reference evidence="2 3" key="1">
    <citation type="journal article" date="2014" name="Genome Biol. Evol.">
        <title>The secreted proteins of Achlya hypogyna and Thraustotheca clavata identify the ancestral oomycete secretome and reveal gene acquisitions by horizontal gene transfer.</title>
        <authorList>
            <person name="Misner I."/>
            <person name="Blouin N."/>
            <person name="Leonard G."/>
            <person name="Richards T.A."/>
            <person name="Lane C.E."/>
        </authorList>
    </citation>
    <scope>NUCLEOTIDE SEQUENCE [LARGE SCALE GENOMIC DNA]</scope>
    <source>
        <strain evidence="2 3">ATCC 34112</strain>
    </source>
</reference>
<evidence type="ECO:0000259" key="1">
    <source>
        <dbReference type="PROSITE" id="PS50195"/>
    </source>
</evidence>